<feature type="compositionally biased region" description="Basic residues" evidence="1">
    <location>
        <begin position="30"/>
        <end position="43"/>
    </location>
</feature>
<feature type="region of interest" description="Disordered" evidence="1">
    <location>
        <begin position="22"/>
        <end position="54"/>
    </location>
</feature>
<name>A0A9P4GL61_9PLEO</name>
<evidence type="ECO:0000256" key="1">
    <source>
        <dbReference type="SAM" id="MobiDB-lite"/>
    </source>
</evidence>
<dbReference type="EMBL" id="ML976615">
    <property type="protein sequence ID" value="KAF1847257.1"/>
    <property type="molecule type" value="Genomic_DNA"/>
</dbReference>
<keyword evidence="3" id="KW-1185">Reference proteome</keyword>
<organism evidence="2 3">
    <name type="scientific">Cucurbitaria berberidis CBS 394.84</name>
    <dbReference type="NCBI Taxonomy" id="1168544"/>
    <lineage>
        <taxon>Eukaryota</taxon>
        <taxon>Fungi</taxon>
        <taxon>Dikarya</taxon>
        <taxon>Ascomycota</taxon>
        <taxon>Pezizomycotina</taxon>
        <taxon>Dothideomycetes</taxon>
        <taxon>Pleosporomycetidae</taxon>
        <taxon>Pleosporales</taxon>
        <taxon>Pleosporineae</taxon>
        <taxon>Cucurbitariaceae</taxon>
        <taxon>Cucurbitaria</taxon>
    </lineage>
</organism>
<proteinExistence type="predicted"/>
<dbReference type="Proteomes" id="UP000800039">
    <property type="component" value="Unassembled WGS sequence"/>
</dbReference>
<gene>
    <name evidence="2" type="ORF">K460DRAFT_392659</name>
</gene>
<protein>
    <submittedName>
        <fullName evidence="2">Uncharacterized protein</fullName>
    </submittedName>
</protein>
<dbReference type="AlphaFoldDB" id="A0A9P4GL61"/>
<comment type="caution">
    <text evidence="2">The sequence shown here is derived from an EMBL/GenBank/DDBJ whole genome shotgun (WGS) entry which is preliminary data.</text>
</comment>
<evidence type="ECO:0000313" key="2">
    <source>
        <dbReference type="EMBL" id="KAF1847257.1"/>
    </source>
</evidence>
<dbReference type="RefSeq" id="XP_040789820.1">
    <property type="nucleotide sequence ID" value="XM_040935898.1"/>
</dbReference>
<dbReference type="GeneID" id="63853149"/>
<accession>A0A9P4GL61</accession>
<sequence length="261" mass="29558">MGTYSNTCCNVLDTLFRAQKRAAGPVTGRTRSKTKSRSARRSTTKSSAANSKPYKIEAGIHRRKAISKREQVSASERLCKKRLELETYLEGDEFRDHYGYTRFSIYRRIRQFTPLSPTGALGTIPKPLPTKVESPERLEAARKRKLAGRTSLSTVERMMTDEEMDMEWSLLPGEAHENELDFGLELEVMDYETVDGQTLEALYEGKFVEGVWRELAVQRQEDGEIVAAWASSQEAWSGKAREGAVMDVHCVKIVNSVWGRV</sequence>
<dbReference type="OrthoDB" id="10538246at2759"/>
<evidence type="ECO:0000313" key="3">
    <source>
        <dbReference type="Proteomes" id="UP000800039"/>
    </source>
</evidence>
<reference evidence="2" key="1">
    <citation type="submission" date="2020-01" db="EMBL/GenBank/DDBJ databases">
        <authorList>
            <consortium name="DOE Joint Genome Institute"/>
            <person name="Haridas S."/>
            <person name="Albert R."/>
            <person name="Binder M."/>
            <person name="Bloem J."/>
            <person name="Labutti K."/>
            <person name="Salamov A."/>
            <person name="Andreopoulos B."/>
            <person name="Baker S.E."/>
            <person name="Barry K."/>
            <person name="Bills G."/>
            <person name="Bluhm B.H."/>
            <person name="Cannon C."/>
            <person name="Castanera R."/>
            <person name="Culley D.E."/>
            <person name="Daum C."/>
            <person name="Ezra D."/>
            <person name="Gonzalez J.B."/>
            <person name="Henrissat B."/>
            <person name="Kuo A."/>
            <person name="Liang C."/>
            <person name="Lipzen A."/>
            <person name="Lutzoni F."/>
            <person name="Magnuson J."/>
            <person name="Mondo S."/>
            <person name="Nolan M."/>
            <person name="Ohm R."/>
            <person name="Pangilinan J."/>
            <person name="Park H.-J."/>
            <person name="Ramirez L."/>
            <person name="Alfaro M."/>
            <person name="Sun H."/>
            <person name="Tritt A."/>
            <person name="Yoshinaga Y."/>
            <person name="Zwiers L.-H."/>
            <person name="Turgeon B.G."/>
            <person name="Goodwin S.B."/>
            <person name="Spatafora J.W."/>
            <person name="Crous P.W."/>
            <person name="Grigoriev I.V."/>
        </authorList>
    </citation>
    <scope>NUCLEOTIDE SEQUENCE</scope>
    <source>
        <strain evidence="2">CBS 394.84</strain>
    </source>
</reference>